<dbReference type="InterPro" id="IPR001810">
    <property type="entry name" value="F-box_dom"/>
</dbReference>
<gene>
    <name evidence="2" type="ORF">TWF506_003748</name>
</gene>
<evidence type="ECO:0000313" key="3">
    <source>
        <dbReference type="Proteomes" id="UP001307849"/>
    </source>
</evidence>
<evidence type="ECO:0000313" key="2">
    <source>
        <dbReference type="EMBL" id="KAK6500990.1"/>
    </source>
</evidence>
<dbReference type="EMBL" id="JAVHJM010000012">
    <property type="protein sequence ID" value="KAK6500990.1"/>
    <property type="molecule type" value="Genomic_DNA"/>
</dbReference>
<comment type="caution">
    <text evidence="2">The sequence shown here is derived from an EMBL/GenBank/DDBJ whole genome shotgun (WGS) entry which is preliminary data.</text>
</comment>
<sequence length="303" mass="35144">MNSNRLSTIRGPAIEPKTDISSLPLELHAEILNCLGHWSHCLVASQVCRAWHDLLKKYRDPSVYYQNVDVYPGSSTEWRPFGRPATHTPRVHGRHLLFQECTVVYRRCPLTQARKIKISPTKDLGFYDYHALCYFPNSPKRPEFYNFDYFSLLSSPIATTALSTILGDHESSDEPKPSYFLEFDRMCLKMRIPLLNPTTNQYLSLGNALDDIYNIYKQCFEFTCTDCANKFEARNTRNRYQNTPETLDDVGLASWDFGDWEKTGYEECGKQCREFGIIIQEREKRRRPNVIVLRVSPGDSWIG</sequence>
<keyword evidence="3" id="KW-1185">Reference proteome</keyword>
<name>A0AAN8RJ02_9PEZI</name>
<dbReference type="AlphaFoldDB" id="A0AAN8RJ02"/>
<feature type="domain" description="F-box" evidence="1">
    <location>
        <begin position="20"/>
        <end position="57"/>
    </location>
</feature>
<reference evidence="2 3" key="1">
    <citation type="submission" date="2019-10" db="EMBL/GenBank/DDBJ databases">
        <authorList>
            <person name="Palmer J.M."/>
        </authorList>
    </citation>
    <scope>NUCLEOTIDE SEQUENCE [LARGE SCALE GENOMIC DNA]</scope>
    <source>
        <strain evidence="2 3">TWF506</strain>
    </source>
</reference>
<dbReference type="Gene3D" id="1.20.1280.50">
    <property type="match status" value="1"/>
</dbReference>
<organism evidence="2 3">
    <name type="scientific">Arthrobotrys conoides</name>
    <dbReference type="NCBI Taxonomy" id="74498"/>
    <lineage>
        <taxon>Eukaryota</taxon>
        <taxon>Fungi</taxon>
        <taxon>Dikarya</taxon>
        <taxon>Ascomycota</taxon>
        <taxon>Pezizomycotina</taxon>
        <taxon>Orbiliomycetes</taxon>
        <taxon>Orbiliales</taxon>
        <taxon>Orbiliaceae</taxon>
        <taxon>Arthrobotrys</taxon>
    </lineage>
</organism>
<dbReference type="Pfam" id="PF00646">
    <property type="entry name" value="F-box"/>
    <property type="match status" value="1"/>
</dbReference>
<dbReference type="SUPFAM" id="SSF81383">
    <property type="entry name" value="F-box domain"/>
    <property type="match status" value="1"/>
</dbReference>
<dbReference type="InterPro" id="IPR036047">
    <property type="entry name" value="F-box-like_dom_sf"/>
</dbReference>
<accession>A0AAN8RJ02</accession>
<evidence type="ECO:0000259" key="1">
    <source>
        <dbReference type="Pfam" id="PF00646"/>
    </source>
</evidence>
<protein>
    <recommendedName>
        <fullName evidence="1">F-box domain-containing protein</fullName>
    </recommendedName>
</protein>
<dbReference type="CDD" id="cd09917">
    <property type="entry name" value="F-box_SF"/>
    <property type="match status" value="1"/>
</dbReference>
<dbReference type="Proteomes" id="UP001307849">
    <property type="component" value="Unassembled WGS sequence"/>
</dbReference>
<proteinExistence type="predicted"/>